<keyword evidence="4" id="KW-1185">Reference proteome</keyword>
<dbReference type="InterPro" id="IPR002156">
    <property type="entry name" value="RNaseH_domain"/>
</dbReference>
<protein>
    <recommendedName>
        <fullName evidence="2">RNase H type-1 domain-containing protein</fullName>
    </recommendedName>
</protein>
<sequence length="112" mass="12542">METRVHQNQPGVTEHPSNRRPPILDQLKLNCDRAYNKLKNKAALGDIIRDEKGAVIDGKTKDIQPTSSRFSEVVAVREACLMACTMQLNNAGIESDNKEVILLSENEDDPPW</sequence>
<dbReference type="PANTHER" id="PTHR47723">
    <property type="entry name" value="OS05G0353850 PROTEIN"/>
    <property type="match status" value="1"/>
</dbReference>
<feature type="domain" description="RNase H type-1" evidence="2">
    <location>
        <begin position="30"/>
        <end position="104"/>
    </location>
</feature>
<evidence type="ECO:0000313" key="4">
    <source>
        <dbReference type="Proteomes" id="UP001642360"/>
    </source>
</evidence>
<feature type="region of interest" description="Disordered" evidence="1">
    <location>
        <begin position="1"/>
        <end position="23"/>
    </location>
</feature>
<dbReference type="Pfam" id="PF13456">
    <property type="entry name" value="RVT_3"/>
    <property type="match status" value="1"/>
</dbReference>
<proteinExistence type="predicted"/>
<gene>
    <name evidence="3" type="ORF">ILEXP_LOCUS10812</name>
</gene>
<organism evidence="3 4">
    <name type="scientific">Ilex paraguariensis</name>
    <name type="common">yerba mate</name>
    <dbReference type="NCBI Taxonomy" id="185542"/>
    <lineage>
        <taxon>Eukaryota</taxon>
        <taxon>Viridiplantae</taxon>
        <taxon>Streptophyta</taxon>
        <taxon>Embryophyta</taxon>
        <taxon>Tracheophyta</taxon>
        <taxon>Spermatophyta</taxon>
        <taxon>Magnoliopsida</taxon>
        <taxon>eudicotyledons</taxon>
        <taxon>Gunneridae</taxon>
        <taxon>Pentapetalae</taxon>
        <taxon>asterids</taxon>
        <taxon>campanulids</taxon>
        <taxon>Aquifoliales</taxon>
        <taxon>Aquifoliaceae</taxon>
        <taxon>Ilex</taxon>
    </lineage>
</organism>
<name>A0ABC8RDS1_9AQUA</name>
<dbReference type="AlphaFoldDB" id="A0ABC8RDS1"/>
<dbReference type="InterPro" id="IPR053151">
    <property type="entry name" value="RNase_H-like"/>
</dbReference>
<dbReference type="PANTHER" id="PTHR47723:SF19">
    <property type="entry name" value="POLYNUCLEOTIDYL TRANSFERASE, RIBONUCLEASE H-LIKE SUPERFAMILY PROTEIN"/>
    <property type="match status" value="1"/>
</dbReference>
<comment type="caution">
    <text evidence="3">The sequence shown here is derived from an EMBL/GenBank/DDBJ whole genome shotgun (WGS) entry which is preliminary data.</text>
</comment>
<evidence type="ECO:0000313" key="3">
    <source>
        <dbReference type="EMBL" id="CAK9143116.1"/>
    </source>
</evidence>
<evidence type="ECO:0000256" key="1">
    <source>
        <dbReference type="SAM" id="MobiDB-lite"/>
    </source>
</evidence>
<reference evidence="3 4" key="1">
    <citation type="submission" date="2024-02" db="EMBL/GenBank/DDBJ databases">
        <authorList>
            <person name="Vignale AGUSTIN F."/>
            <person name="Sosa J E."/>
            <person name="Modenutti C."/>
        </authorList>
    </citation>
    <scope>NUCLEOTIDE SEQUENCE [LARGE SCALE GENOMIC DNA]</scope>
</reference>
<accession>A0ABC8RDS1</accession>
<dbReference type="EMBL" id="CAUOFW020001280">
    <property type="protein sequence ID" value="CAK9143116.1"/>
    <property type="molecule type" value="Genomic_DNA"/>
</dbReference>
<dbReference type="InterPro" id="IPR036397">
    <property type="entry name" value="RNaseH_sf"/>
</dbReference>
<evidence type="ECO:0000259" key="2">
    <source>
        <dbReference type="Pfam" id="PF13456"/>
    </source>
</evidence>
<dbReference type="Gene3D" id="3.30.420.10">
    <property type="entry name" value="Ribonuclease H-like superfamily/Ribonuclease H"/>
    <property type="match status" value="1"/>
</dbReference>
<feature type="compositionally biased region" description="Polar residues" evidence="1">
    <location>
        <begin position="1"/>
        <end position="11"/>
    </location>
</feature>
<dbReference type="Proteomes" id="UP001642360">
    <property type="component" value="Unassembled WGS sequence"/>
</dbReference>